<dbReference type="FunFam" id="2.40.290.10:FF:000004">
    <property type="entry name" value="Non-homologous end joining protein Ku"/>
    <property type="match status" value="1"/>
</dbReference>
<dbReference type="InterPro" id="IPR006164">
    <property type="entry name" value="DNA_bd_Ku70/Ku80"/>
</dbReference>
<dbReference type="PANTHER" id="PTHR41251:SF1">
    <property type="entry name" value="NON-HOMOLOGOUS END JOINING PROTEIN KU"/>
    <property type="match status" value="1"/>
</dbReference>
<feature type="compositionally biased region" description="Basic and acidic residues" evidence="4">
    <location>
        <begin position="258"/>
        <end position="271"/>
    </location>
</feature>
<reference evidence="6" key="1">
    <citation type="journal article" date="2014" name="Int. J. Syst. Evol. Microbiol.">
        <title>Complete genome sequence of Corynebacterium casei LMG S-19264T (=DSM 44701T), isolated from a smear-ripened cheese.</title>
        <authorList>
            <consortium name="US DOE Joint Genome Institute (JGI-PGF)"/>
            <person name="Walter F."/>
            <person name="Albersmeier A."/>
            <person name="Kalinowski J."/>
            <person name="Ruckert C."/>
        </authorList>
    </citation>
    <scope>NUCLEOTIDE SEQUENCE</scope>
    <source>
        <strain evidence="6">CGMCC 4.7403</strain>
    </source>
</reference>
<dbReference type="EMBL" id="BNAT01000036">
    <property type="protein sequence ID" value="GHE51394.1"/>
    <property type="molecule type" value="Genomic_DNA"/>
</dbReference>
<keyword evidence="3" id="KW-0234">DNA repair</keyword>
<dbReference type="InterPro" id="IPR016194">
    <property type="entry name" value="SPOC-like_C_dom_sf"/>
</dbReference>
<dbReference type="Proteomes" id="UP000603227">
    <property type="component" value="Unassembled WGS sequence"/>
</dbReference>
<dbReference type="RefSeq" id="WP_189786758.1">
    <property type="nucleotide sequence ID" value="NZ_BNAT01000036.1"/>
</dbReference>
<name>A0A918ZH51_9ACTN</name>
<evidence type="ECO:0000256" key="3">
    <source>
        <dbReference type="HAMAP-Rule" id="MF_01875"/>
    </source>
</evidence>
<dbReference type="GO" id="GO:0006310">
    <property type="term" value="P:DNA recombination"/>
    <property type="evidence" value="ECO:0007669"/>
    <property type="project" value="UniProtKB-KW"/>
</dbReference>
<proteinExistence type="inferred from homology"/>
<evidence type="ECO:0000259" key="5">
    <source>
        <dbReference type="SMART" id="SM00559"/>
    </source>
</evidence>
<comment type="function">
    <text evidence="3">With LigD forms a non-homologous end joining (NHEJ) DNA repair enzyme, which repairs dsDNA breaks with reduced fidelity. Binds linear dsDNA with 5'- and 3'- overhangs but not closed circular dsDNA nor ssDNA. Recruits and stimulates the ligase activity of LigD.</text>
</comment>
<dbReference type="CDD" id="cd00789">
    <property type="entry name" value="KU_like"/>
    <property type="match status" value="1"/>
</dbReference>
<keyword evidence="7" id="KW-1185">Reference proteome</keyword>
<feature type="region of interest" description="Disordered" evidence="4">
    <location>
        <begin position="250"/>
        <end position="306"/>
    </location>
</feature>
<dbReference type="SMART" id="SM00559">
    <property type="entry name" value="Ku78"/>
    <property type="match status" value="1"/>
</dbReference>
<comment type="similarity">
    <text evidence="3">Belongs to the prokaryotic Ku family.</text>
</comment>
<comment type="subunit">
    <text evidence="3">Homodimer. Interacts with LigD.</text>
</comment>
<dbReference type="Gene3D" id="2.40.290.10">
    <property type="match status" value="1"/>
</dbReference>
<dbReference type="Pfam" id="PF02735">
    <property type="entry name" value="Ku"/>
    <property type="match status" value="1"/>
</dbReference>
<feature type="compositionally biased region" description="Basic residues" evidence="4">
    <location>
        <begin position="272"/>
        <end position="291"/>
    </location>
</feature>
<sequence length="306" mass="33792">MPHALWSGAISFGLVTIPVKVTSATEDHSVRFHQVHLEDMGRVRVRKVCETEDREVSAEEIGKGYEWSKDQVIPVTDDELAEMPLPTAKAIEILGFVPYESVDAVKISDGYYLETDGKVADKPYVLLREALARSGKAGVAKFAWHGRERLGLLRIRGNTMVLHALRWDDEVRDPSELRPGPVELTEKEVEEALVLVDRMGLEGLEGFADTYTEALEAVIEAKREGHEPPKTPAPEAAPGEVVDLMSALEQSVARARSSRGEDEGTVHDIPKKKAPAKKTAQRKTGAKKTTAKKTEARTTRIRPRSA</sequence>
<dbReference type="GO" id="GO:0003690">
    <property type="term" value="F:double-stranded DNA binding"/>
    <property type="evidence" value="ECO:0007669"/>
    <property type="project" value="UniProtKB-UniRule"/>
</dbReference>
<keyword evidence="1 3" id="KW-0238">DNA-binding</keyword>
<organism evidence="6 7">
    <name type="scientific">Streptomyces capitiformicae</name>
    <dbReference type="NCBI Taxonomy" id="2014920"/>
    <lineage>
        <taxon>Bacteria</taxon>
        <taxon>Bacillati</taxon>
        <taxon>Actinomycetota</taxon>
        <taxon>Actinomycetes</taxon>
        <taxon>Kitasatosporales</taxon>
        <taxon>Streptomycetaceae</taxon>
        <taxon>Streptomyces</taxon>
    </lineage>
</organism>
<dbReference type="HAMAP" id="MF_01875">
    <property type="entry name" value="Prokaryotic_Ku"/>
    <property type="match status" value="1"/>
</dbReference>
<keyword evidence="3" id="KW-0227">DNA damage</keyword>
<evidence type="ECO:0000313" key="6">
    <source>
        <dbReference type="EMBL" id="GHE51394.1"/>
    </source>
</evidence>
<reference evidence="6" key="2">
    <citation type="submission" date="2020-09" db="EMBL/GenBank/DDBJ databases">
        <authorList>
            <person name="Sun Q."/>
            <person name="Zhou Y."/>
        </authorList>
    </citation>
    <scope>NUCLEOTIDE SEQUENCE</scope>
    <source>
        <strain evidence="6">CGMCC 4.7403</strain>
    </source>
</reference>
<dbReference type="AlphaFoldDB" id="A0A918ZH51"/>
<dbReference type="GO" id="GO:0006303">
    <property type="term" value="P:double-strand break repair via nonhomologous end joining"/>
    <property type="evidence" value="ECO:0007669"/>
    <property type="project" value="UniProtKB-UniRule"/>
</dbReference>
<feature type="domain" description="Ku" evidence="5">
    <location>
        <begin position="53"/>
        <end position="182"/>
    </location>
</feature>
<dbReference type="NCBIfam" id="TIGR02772">
    <property type="entry name" value="Ku_bact"/>
    <property type="match status" value="1"/>
</dbReference>
<evidence type="ECO:0000256" key="2">
    <source>
        <dbReference type="ARBA" id="ARBA00023172"/>
    </source>
</evidence>
<gene>
    <name evidence="3 6" type="primary">ku</name>
    <name evidence="6" type="ORF">GCM10017771_73610</name>
</gene>
<keyword evidence="2 3" id="KW-0233">DNA recombination</keyword>
<comment type="caution">
    <text evidence="6">The sequence shown here is derived from an EMBL/GenBank/DDBJ whole genome shotgun (WGS) entry which is preliminary data.</text>
</comment>
<evidence type="ECO:0000256" key="4">
    <source>
        <dbReference type="SAM" id="MobiDB-lite"/>
    </source>
</evidence>
<evidence type="ECO:0000256" key="1">
    <source>
        <dbReference type="ARBA" id="ARBA00023125"/>
    </source>
</evidence>
<dbReference type="PIRSF" id="PIRSF006493">
    <property type="entry name" value="Prok_Ku"/>
    <property type="match status" value="1"/>
</dbReference>
<evidence type="ECO:0000313" key="7">
    <source>
        <dbReference type="Proteomes" id="UP000603227"/>
    </source>
</evidence>
<dbReference type="SUPFAM" id="SSF100939">
    <property type="entry name" value="SPOC domain-like"/>
    <property type="match status" value="1"/>
</dbReference>
<protein>
    <recommendedName>
        <fullName evidence="3">Non-homologous end joining protein Ku</fullName>
    </recommendedName>
</protein>
<dbReference type="InterPro" id="IPR009187">
    <property type="entry name" value="Prok_Ku"/>
</dbReference>
<dbReference type="PANTHER" id="PTHR41251">
    <property type="entry name" value="NON-HOMOLOGOUS END JOINING PROTEIN KU"/>
    <property type="match status" value="1"/>
</dbReference>
<accession>A0A918ZH51</accession>